<accession>A0AAU9JBV1</accession>
<reference evidence="2" key="1">
    <citation type="submission" date="2021-09" db="EMBL/GenBank/DDBJ databases">
        <authorList>
            <consortium name="AG Swart"/>
            <person name="Singh M."/>
            <person name="Singh A."/>
            <person name="Seah K."/>
            <person name="Emmerich C."/>
        </authorList>
    </citation>
    <scope>NUCLEOTIDE SEQUENCE</scope>
    <source>
        <strain evidence="2">ATCC30299</strain>
    </source>
</reference>
<keyword evidence="1" id="KW-0812">Transmembrane</keyword>
<evidence type="ECO:0000313" key="2">
    <source>
        <dbReference type="EMBL" id="CAG9322978.1"/>
    </source>
</evidence>
<protein>
    <submittedName>
        <fullName evidence="2">Uncharacterized protein</fullName>
    </submittedName>
</protein>
<name>A0AAU9JBV1_9CILI</name>
<dbReference type="InterPro" id="IPR028082">
    <property type="entry name" value="Peripla_BP_I"/>
</dbReference>
<keyword evidence="1" id="KW-0472">Membrane</keyword>
<dbReference type="EMBL" id="CAJZBQ010000033">
    <property type="protein sequence ID" value="CAG9322978.1"/>
    <property type="molecule type" value="Genomic_DNA"/>
</dbReference>
<keyword evidence="1" id="KW-1133">Transmembrane helix</keyword>
<comment type="caution">
    <text evidence="2">The sequence shown here is derived from an EMBL/GenBank/DDBJ whole genome shotgun (WGS) entry which is preliminary data.</text>
</comment>
<keyword evidence="3" id="KW-1185">Reference proteome</keyword>
<proteinExistence type="predicted"/>
<evidence type="ECO:0000256" key="1">
    <source>
        <dbReference type="SAM" id="Phobius"/>
    </source>
</evidence>
<organism evidence="2 3">
    <name type="scientific">Blepharisma stoltei</name>
    <dbReference type="NCBI Taxonomy" id="1481888"/>
    <lineage>
        <taxon>Eukaryota</taxon>
        <taxon>Sar</taxon>
        <taxon>Alveolata</taxon>
        <taxon>Ciliophora</taxon>
        <taxon>Postciliodesmatophora</taxon>
        <taxon>Heterotrichea</taxon>
        <taxon>Heterotrichida</taxon>
        <taxon>Blepharismidae</taxon>
        <taxon>Blepharisma</taxon>
    </lineage>
</organism>
<feature type="transmembrane region" description="Helical" evidence="1">
    <location>
        <begin position="112"/>
        <end position="133"/>
    </location>
</feature>
<evidence type="ECO:0000313" key="3">
    <source>
        <dbReference type="Proteomes" id="UP001162131"/>
    </source>
</evidence>
<dbReference type="SUPFAM" id="SSF53822">
    <property type="entry name" value="Periplasmic binding protein-like I"/>
    <property type="match status" value="1"/>
</dbReference>
<dbReference type="Proteomes" id="UP001162131">
    <property type="component" value="Unassembled WGS sequence"/>
</dbReference>
<dbReference type="AlphaFoldDB" id="A0AAU9JBV1"/>
<feature type="transmembrane region" description="Helical" evidence="1">
    <location>
        <begin position="203"/>
        <end position="221"/>
    </location>
</feature>
<gene>
    <name evidence="2" type="ORF">BSTOLATCC_MIC32883</name>
</gene>
<sequence length="243" mass="28465">MLLNSGKNYEDHQLMNSAIKSVRFIGCSGVVTIESGSNDRRLTVYSLYNNYYNNSTNKWETTEVGHFSPYSGTYFQFTNPTVWPGNSAPSTFNDFKCPFKEKNVRVSFKSKLISIAICTITVIFCILFAFFMIRGKFSYKLENISEQKYFTDPDLWMMSVIFIESLQFKGIGPSFEAFNIFYYDASLLVSYNLDTLLELKDDLFWTFFYATEGTCIFWFLVELRYGKCLYTPMTFPYQWFILF</sequence>